<reference evidence="1 2" key="1">
    <citation type="submission" date="2020-04" db="EMBL/GenBank/DDBJ databases">
        <title>MicrobeNet Type strains.</title>
        <authorList>
            <person name="Nicholson A.C."/>
        </authorList>
    </citation>
    <scope>NUCLEOTIDE SEQUENCE [LARGE SCALE GENOMIC DNA]</scope>
    <source>
        <strain evidence="1 2">JCM 12354</strain>
    </source>
</reference>
<dbReference type="EMBL" id="JAAXOP010000002">
    <property type="protein sequence ID" value="NKY49756.1"/>
    <property type="molecule type" value="Genomic_DNA"/>
</dbReference>
<proteinExistence type="predicted"/>
<sequence length="163" mass="17654">MTRQHLGPGTSHLPSATELLTAIGGRGAHGPVCCLAFALSQSYRDAGPAAERLRSRRRALIAEINTWSSLYLPAPTTGSRVYERTLGELIDGIAARAARAFHLLMYDDPAGVPMHTAWTRLAELSIAYGDLVRDIDSGRCCLPRVERRPFAGVGSSPTERQVL</sequence>
<evidence type="ECO:0008006" key="3">
    <source>
        <dbReference type="Google" id="ProtNLM"/>
    </source>
</evidence>
<organism evidence="1 2">
    <name type="scientific">Nocardia vermiculata</name>
    <dbReference type="NCBI Taxonomy" id="257274"/>
    <lineage>
        <taxon>Bacteria</taxon>
        <taxon>Bacillati</taxon>
        <taxon>Actinomycetota</taxon>
        <taxon>Actinomycetes</taxon>
        <taxon>Mycobacteriales</taxon>
        <taxon>Nocardiaceae</taxon>
        <taxon>Nocardia</taxon>
    </lineage>
</organism>
<evidence type="ECO:0000313" key="2">
    <source>
        <dbReference type="Proteomes" id="UP000565711"/>
    </source>
</evidence>
<gene>
    <name evidence="1" type="ORF">HGA08_05945</name>
</gene>
<comment type="caution">
    <text evidence="1">The sequence shown here is derived from an EMBL/GenBank/DDBJ whole genome shotgun (WGS) entry which is preliminary data.</text>
</comment>
<evidence type="ECO:0000313" key="1">
    <source>
        <dbReference type="EMBL" id="NKY49756.1"/>
    </source>
</evidence>
<protein>
    <recommendedName>
        <fullName evidence="3">DUF4254 domain-containing protein</fullName>
    </recommendedName>
</protein>
<dbReference type="RefSeq" id="WP_084473742.1">
    <property type="nucleotide sequence ID" value="NZ_JAAXOP010000002.1"/>
</dbReference>
<keyword evidence="2" id="KW-1185">Reference proteome</keyword>
<dbReference type="AlphaFoldDB" id="A0A846XRQ4"/>
<name>A0A846XRQ4_9NOCA</name>
<accession>A0A846XRQ4</accession>
<dbReference type="Proteomes" id="UP000565711">
    <property type="component" value="Unassembled WGS sequence"/>
</dbReference>